<name>A0A2N1N417_9GLOM</name>
<gene>
    <name evidence="3" type="ORF">RhiirC2_867178</name>
</gene>
<dbReference type="Proteomes" id="UP000233469">
    <property type="component" value="Unassembled WGS sequence"/>
</dbReference>
<reference evidence="3 4" key="2">
    <citation type="submission" date="2017-10" db="EMBL/GenBank/DDBJ databases">
        <title>Extensive intraspecific genome diversity in a model arbuscular mycorrhizal fungus.</title>
        <authorList>
            <person name="Chen E.C.H."/>
            <person name="Morin E."/>
            <person name="Baudet D."/>
            <person name="Noel J."/>
            <person name="Ndikumana S."/>
            <person name="Charron P."/>
            <person name="St-Onge C."/>
            <person name="Giorgi J."/>
            <person name="Grigoriev I.V."/>
            <person name="Roux C."/>
            <person name="Martin F.M."/>
            <person name="Corradi N."/>
        </authorList>
    </citation>
    <scope>NUCLEOTIDE SEQUENCE [LARGE SCALE GENOMIC DNA]</scope>
    <source>
        <strain evidence="3 4">C2</strain>
    </source>
</reference>
<keyword evidence="2" id="KW-0732">Signal</keyword>
<comment type="caution">
    <text evidence="3">The sequence shown here is derived from an EMBL/GenBank/DDBJ whole genome shotgun (WGS) entry which is preliminary data.</text>
</comment>
<evidence type="ECO:0000313" key="4">
    <source>
        <dbReference type="Proteomes" id="UP000233469"/>
    </source>
</evidence>
<dbReference type="VEuPathDB" id="FungiDB:RhiirA1_427480"/>
<evidence type="ECO:0000256" key="2">
    <source>
        <dbReference type="SAM" id="SignalP"/>
    </source>
</evidence>
<accession>A0A2N1N417</accession>
<proteinExistence type="predicted"/>
<protein>
    <submittedName>
        <fullName evidence="3">Uncharacterized protein</fullName>
    </submittedName>
</protein>
<organism evidence="3 4">
    <name type="scientific">Rhizophagus irregularis</name>
    <dbReference type="NCBI Taxonomy" id="588596"/>
    <lineage>
        <taxon>Eukaryota</taxon>
        <taxon>Fungi</taxon>
        <taxon>Fungi incertae sedis</taxon>
        <taxon>Mucoromycota</taxon>
        <taxon>Glomeromycotina</taxon>
        <taxon>Glomeromycetes</taxon>
        <taxon>Glomerales</taxon>
        <taxon>Glomeraceae</taxon>
        <taxon>Rhizophagus</taxon>
    </lineage>
</organism>
<keyword evidence="1" id="KW-0472">Membrane</keyword>
<evidence type="ECO:0000256" key="1">
    <source>
        <dbReference type="SAM" id="Phobius"/>
    </source>
</evidence>
<dbReference type="EMBL" id="LLXL01000823">
    <property type="protein sequence ID" value="PKK68617.1"/>
    <property type="molecule type" value="Genomic_DNA"/>
</dbReference>
<dbReference type="AlphaFoldDB" id="A0A2N1N417"/>
<reference evidence="3 4" key="1">
    <citation type="submission" date="2016-04" db="EMBL/GenBank/DDBJ databases">
        <title>Genome analyses suggest a sexual origin of heterokaryosis in a supposedly ancient asexual fungus.</title>
        <authorList>
            <person name="Ropars J."/>
            <person name="Sedzielewska K."/>
            <person name="Noel J."/>
            <person name="Charron P."/>
            <person name="Farinelli L."/>
            <person name="Marton T."/>
            <person name="Kruger M."/>
            <person name="Pelin A."/>
            <person name="Brachmann A."/>
            <person name="Corradi N."/>
        </authorList>
    </citation>
    <scope>NUCLEOTIDE SEQUENCE [LARGE SCALE GENOMIC DNA]</scope>
    <source>
        <strain evidence="3 4">C2</strain>
    </source>
</reference>
<feature type="transmembrane region" description="Helical" evidence="1">
    <location>
        <begin position="162"/>
        <end position="180"/>
    </location>
</feature>
<dbReference type="VEuPathDB" id="FungiDB:RhiirFUN_015548"/>
<dbReference type="VEuPathDB" id="FungiDB:FUN_019061"/>
<keyword evidence="1" id="KW-1133">Transmembrane helix</keyword>
<feature type="signal peptide" evidence="2">
    <location>
        <begin position="1"/>
        <end position="17"/>
    </location>
</feature>
<evidence type="ECO:0000313" key="3">
    <source>
        <dbReference type="EMBL" id="PKK68617.1"/>
    </source>
</evidence>
<keyword evidence="1" id="KW-0812">Transmembrane</keyword>
<sequence>MNKLILLTLFLITVSAAMPADDKLADLFYKRTNCKCETAFSSFDSSSSSGPFRGFVAFGQDESGSTTIFGAFNRGFNPDCFYEFLIENEHGKVLYNVTRGLNVQVKSDGSTEAFTHKFKNINLDCHSNGILLGGSNMRDSAAGSSRSSNAWAQWFKIFFKKIFFLIFFFVGVSFFSFGAWI</sequence>
<feature type="chain" id="PRO_5014729045" evidence="2">
    <location>
        <begin position="18"/>
        <end position="181"/>
    </location>
</feature>